<proteinExistence type="inferred from homology"/>
<evidence type="ECO:0000313" key="10">
    <source>
        <dbReference type="Proteomes" id="UP000293142"/>
    </source>
</evidence>
<accession>A0A4Q9DY77</accession>
<evidence type="ECO:0000313" key="9">
    <source>
        <dbReference type="EMBL" id="TBL81050.1"/>
    </source>
</evidence>
<dbReference type="EMBL" id="SIRE01000003">
    <property type="protein sequence ID" value="TBL81050.1"/>
    <property type="molecule type" value="Genomic_DNA"/>
</dbReference>
<evidence type="ECO:0000256" key="3">
    <source>
        <dbReference type="ARBA" id="ARBA00022448"/>
    </source>
</evidence>
<comment type="caution">
    <text evidence="9">The sequence shown here is derived from an EMBL/GenBank/DDBJ whole genome shotgun (WGS) entry which is preliminary data.</text>
</comment>
<dbReference type="AlphaFoldDB" id="A0A4Q9DY77"/>
<dbReference type="Pfam" id="PF03845">
    <property type="entry name" value="Spore_permease"/>
    <property type="match status" value="1"/>
</dbReference>
<keyword evidence="10" id="KW-1185">Reference proteome</keyword>
<dbReference type="GO" id="GO:0009847">
    <property type="term" value="P:spore germination"/>
    <property type="evidence" value="ECO:0007669"/>
    <property type="project" value="InterPro"/>
</dbReference>
<feature type="transmembrane region" description="Helical" evidence="8">
    <location>
        <begin position="223"/>
        <end position="245"/>
    </location>
</feature>
<dbReference type="InterPro" id="IPR004761">
    <property type="entry name" value="Spore_GerAB"/>
</dbReference>
<sequence length="366" mass="41512">MNPRWISSLTIPLFFLGTHFSIIFLLYPRALLHTTQYGHWEPAVINMLIELVLLVILLHGLKKGGHQDFADLFLPLGRWISTPLLLPLILYILLIAIMVLRGFAELMIIVFVARSPLYAILALLCLITLLGSSIGSQGIMRASTLFSLLHIPALLFALFACINNSKLLNIFPVVNPTMDFLQHGKLLVSLFSICPFLLLGMLPPVCKIRIKPILMTMLPLSALYVYIVYIPILVYGVNAAVLMNFPLVTSIDSVNITWSIFNRVSLFYAVALLAFILIISSFSQWASAVLIHKMVPRWKESYIRPCLSLIIYTAALMIPNWDWYVDIYTVDTWFRMIIFVSIPVAVYIRGQFIQKQARKQVVQNDS</sequence>
<feature type="transmembrane region" description="Helical" evidence="8">
    <location>
        <begin position="106"/>
        <end position="130"/>
    </location>
</feature>
<keyword evidence="6 8" id="KW-1133">Transmembrane helix</keyword>
<protein>
    <submittedName>
        <fullName evidence="9">Uncharacterized protein</fullName>
    </submittedName>
</protein>
<feature type="transmembrane region" description="Helical" evidence="8">
    <location>
        <begin position="180"/>
        <end position="202"/>
    </location>
</feature>
<dbReference type="GO" id="GO:0016020">
    <property type="term" value="C:membrane"/>
    <property type="evidence" value="ECO:0007669"/>
    <property type="project" value="UniProtKB-SubCell"/>
</dbReference>
<comment type="similarity">
    <text evidence="2">Belongs to the amino acid-polyamine-organocation (APC) superfamily. Spore germination protein (SGP) (TC 2.A.3.9) family.</text>
</comment>
<keyword evidence="5 8" id="KW-0812">Transmembrane</keyword>
<keyword evidence="3" id="KW-0813">Transport</keyword>
<dbReference type="Proteomes" id="UP000293142">
    <property type="component" value="Unassembled WGS sequence"/>
</dbReference>
<evidence type="ECO:0000256" key="1">
    <source>
        <dbReference type="ARBA" id="ARBA00004141"/>
    </source>
</evidence>
<comment type="subcellular location">
    <subcellularLocation>
        <location evidence="1">Membrane</location>
        <topology evidence="1">Multi-pass membrane protein</topology>
    </subcellularLocation>
</comment>
<organism evidence="9 10">
    <name type="scientific">Paenibacillus thalictri</name>
    <dbReference type="NCBI Taxonomy" id="2527873"/>
    <lineage>
        <taxon>Bacteria</taxon>
        <taxon>Bacillati</taxon>
        <taxon>Bacillota</taxon>
        <taxon>Bacilli</taxon>
        <taxon>Bacillales</taxon>
        <taxon>Paenibacillaceae</taxon>
        <taxon>Paenibacillus</taxon>
    </lineage>
</organism>
<keyword evidence="4" id="KW-0309">Germination</keyword>
<gene>
    <name evidence="9" type="ORF">EYB31_02855</name>
</gene>
<dbReference type="PANTHER" id="PTHR34975:SF2">
    <property type="entry name" value="SPORE GERMINATION PROTEIN A2"/>
    <property type="match status" value="1"/>
</dbReference>
<keyword evidence="7 8" id="KW-0472">Membrane</keyword>
<feature type="transmembrane region" description="Helical" evidence="8">
    <location>
        <begin position="333"/>
        <end position="350"/>
    </location>
</feature>
<evidence type="ECO:0000256" key="2">
    <source>
        <dbReference type="ARBA" id="ARBA00007998"/>
    </source>
</evidence>
<feature type="transmembrane region" description="Helical" evidence="8">
    <location>
        <begin position="302"/>
        <end position="321"/>
    </location>
</feature>
<feature type="transmembrane region" description="Helical" evidence="8">
    <location>
        <begin position="142"/>
        <end position="160"/>
    </location>
</feature>
<feature type="transmembrane region" description="Helical" evidence="8">
    <location>
        <begin position="82"/>
        <end position="100"/>
    </location>
</feature>
<dbReference type="OrthoDB" id="2381278at2"/>
<evidence type="ECO:0000256" key="5">
    <source>
        <dbReference type="ARBA" id="ARBA00022692"/>
    </source>
</evidence>
<feature type="transmembrane region" description="Helical" evidence="8">
    <location>
        <begin position="12"/>
        <end position="31"/>
    </location>
</feature>
<feature type="transmembrane region" description="Helical" evidence="8">
    <location>
        <begin position="265"/>
        <end position="290"/>
    </location>
</feature>
<evidence type="ECO:0000256" key="4">
    <source>
        <dbReference type="ARBA" id="ARBA00022544"/>
    </source>
</evidence>
<evidence type="ECO:0000256" key="6">
    <source>
        <dbReference type="ARBA" id="ARBA00022989"/>
    </source>
</evidence>
<reference evidence="9 10" key="1">
    <citation type="submission" date="2019-02" db="EMBL/GenBank/DDBJ databases">
        <title>Paenibacillus sp. nov., isolated from surface-sterilized tissue of Thalictrum simplex L.</title>
        <authorList>
            <person name="Tuo L."/>
        </authorList>
    </citation>
    <scope>NUCLEOTIDE SEQUENCE [LARGE SCALE GENOMIC DNA]</scope>
    <source>
        <strain evidence="9 10">N2SHLJ1</strain>
    </source>
</reference>
<evidence type="ECO:0000256" key="8">
    <source>
        <dbReference type="SAM" id="Phobius"/>
    </source>
</evidence>
<evidence type="ECO:0000256" key="7">
    <source>
        <dbReference type="ARBA" id="ARBA00023136"/>
    </source>
</evidence>
<dbReference type="PANTHER" id="PTHR34975">
    <property type="entry name" value="SPORE GERMINATION PROTEIN A2"/>
    <property type="match status" value="1"/>
</dbReference>
<name>A0A4Q9DY77_9BACL</name>
<feature type="transmembrane region" description="Helical" evidence="8">
    <location>
        <begin position="43"/>
        <end position="61"/>
    </location>
</feature>